<dbReference type="STRING" id="326424.FRAAL4911"/>
<dbReference type="InterPro" id="IPR011330">
    <property type="entry name" value="Glyco_hydro/deAcase_b/a-brl"/>
</dbReference>
<dbReference type="GO" id="GO:0004099">
    <property type="term" value="F:chitin deacetylase activity"/>
    <property type="evidence" value="ECO:0007669"/>
    <property type="project" value="UniProtKB-EC"/>
</dbReference>
<proteinExistence type="predicted"/>
<keyword evidence="3" id="KW-0378">Hydrolase</keyword>
<evidence type="ECO:0000313" key="4">
    <source>
        <dbReference type="Proteomes" id="UP000000657"/>
    </source>
</evidence>
<feature type="region of interest" description="Disordered" evidence="1">
    <location>
        <begin position="1"/>
        <end position="47"/>
    </location>
</feature>
<dbReference type="Pfam" id="PF01522">
    <property type="entry name" value="Polysacc_deac_1"/>
    <property type="match status" value="1"/>
</dbReference>
<dbReference type="AlphaFoldDB" id="Q0RG37"/>
<dbReference type="GO" id="GO:0005975">
    <property type="term" value="P:carbohydrate metabolic process"/>
    <property type="evidence" value="ECO:0007669"/>
    <property type="project" value="InterPro"/>
</dbReference>
<dbReference type="InterPro" id="IPR002509">
    <property type="entry name" value="NODB_dom"/>
</dbReference>
<dbReference type="SUPFAM" id="SSF88713">
    <property type="entry name" value="Glycoside hydrolase/deacetylase"/>
    <property type="match status" value="1"/>
</dbReference>
<dbReference type="PANTHER" id="PTHR10587">
    <property type="entry name" value="GLYCOSYL TRANSFERASE-RELATED"/>
    <property type="match status" value="1"/>
</dbReference>
<dbReference type="Gene3D" id="3.20.20.370">
    <property type="entry name" value="Glycoside hydrolase/deacetylase"/>
    <property type="match status" value="1"/>
</dbReference>
<name>Q0RG37_FRAAA</name>
<dbReference type="InterPro" id="IPR050248">
    <property type="entry name" value="Polysacc_deacetylase_ArnD"/>
</dbReference>
<dbReference type="EC" id="3.5.1.41" evidence="3"/>
<evidence type="ECO:0000259" key="2">
    <source>
        <dbReference type="PROSITE" id="PS51677"/>
    </source>
</evidence>
<dbReference type="PROSITE" id="PS51677">
    <property type="entry name" value="NODB"/>
    <property type="match status" value="1"/>
</dbReference>
<keyword evidence="4" id="KW-1185">Reference proteome</keyword>
<gene>
    <name evidence="3" type="ordered locus">FRAAL4911</name>
</gene>
<protein>
    <submittedName>
        <fullName evidence="3">Chitooligosaccharide deacetylase (Nodulation protein B homolog) (Partial match)</fullName>
        <ecNumber evidence="3">3.5.1.41</ecNumber>
    </submittedName>
</protein>
<dbReference type="Proteomes" id="UP000000657">
    <property type="component" value="Chromosome"/>
</dbReference>
<evidence type="ECO:0000256" key="1">
    <source>
        <dbReference type="SAM" id="MobiDB-lite"/>
    </source>
</evidence>
<feature type="domain" description="NodB homology" evidence="2">
    <location>
        <begin position="73"/>
        <end position="253"/>
    </location>
</feature>
<dbReference type="KEGG" id="fal:FRAAL4911"/>
<dbReference type="HOGENOM" id="CLU_021264_2_2_11"/>
<accession>Q0RG37</accession>
<organism evidence="3 4">
    <name type="scientific">Frankia alni (strain DSM 45986 / CECT 9034 / ACN14a)</name>
    <dbReference type="NCBI Taxonomy" id="326424"/>
    <lineage>
        <taxon>Bacteria</taxon>
        <taxon>Bacillati</taxon>
        <taxon>Actinomycetota</taxon>
        <taxon>Actinomycetes</taxon>
        <taxon>Frankiales</taxon>
        <taxon>Frankiaceae</taxon>
        <taxon>Frankia</taxon>
    </lineage>
</organism>
<feature type="compositionally biased region" description="Low complexity" evidence="1">
    <location>
        <begin position="25"/>
        <end position="47"/>
    </location>
</feature>
<dbReference type="eggNOG" id="COG0726">
    <property type="taxonomic scope" value="Bacteria"/>
</dbReference>
<dbReference type="CDD" id="cd10917">
    <property type="entry name" value="CE4_NodB_like_6s_7s"/>
    <property type="match status" value="1"/>
</dbReference>
<sequence>MLLTAAEPAQAIGEASRAGHNAVRSAGQQTAARSGAARGSGVAASTGVTTTTVAAPKAPAYRIHDLRPDAPRDSVALTIDDGPHPVWTPRILDVLRVNRVSATFSVVGAQAVANPELVRRIVAEGHSLCNHTMTHPQPFGARTPEQIRAEMTRAQSAVVDAGAEPPRLFRAPGGDWSPAVLAAAAGLGMTSLGWDVDPRDWARPGTASIRQSLGGARPGDILLCHDGGGNRAQTVAALQRVLPLLRARGLSFVPL</sequence>
<evidence type="ECO:0000313" key="3">
    <source>
        <dbReference type="EMBL" id="CAJ63552.1"/>
    </source>
</evidence>
<reference evidence="3 4" key="1">
    <citation type="journal article" date="2007" name="Genome Res.">
        <title>Genome characteristics of facultatively symbiotic Frankia sp. strains reflect host range and host plant biogeography.</title>
        <authorList>
            <person name="Normand P."/>
            <person name="Lapierre P."/>
            <person name="Tisa L.S."/>
            <person name="Gogarten J.P."/>
            <person name="Alloisio N."/>
            <person name="Bagnarol E."/>
            <person name="Bassi C.A."/>
            <person name="Berry A.M."/>
            <person name="Bickhart D.M."/>
            <person name="Choisne N."/>
            <person name="Couloux A."/>
            <person name="Cournoyer B."/>
            <person name="Cruveiller S."/>
            <person name="Daubin V."/>
            <person name="Demange N."/>
            <person name="Francino M.P."/>
            <person name="Goltsman E."/>
            <person name="Huang Y."/>
            <person name="Kopp O.R."/>
            <person name="Labarre L."/>
            <person name="Lapidus A."/>
            <person name="Lavire C."/>
            <person name="Marechal J."/>
            <person name="Martinez M."/>
            <person name="Mastronunzio J.E."/>
            <person name="Mullin B.C."/>
            <person name="Niemann J."/>
            <person name="Pujic P."/>
            <person name="Rawnsley T."/>
            <person name="Rouy Z."/>
            <person name="Schenowitz C."/>
            <person name="Sellstedt A."/>
            <person name="Tavares F."/>
            <person name="Tomkins J.P."/>
            <person name="Vallenet D."/>
            <person name="Valverde C."/>
            <person name="Wall L.G."/>
            <person name="Wang Y."/>
            <person name="Medigue C."/>
            <person name="Benson D.R."/>
        </authorList>
    </citation>
    <scope>NUCLEOTIDE SEQUENCE [LARGE SCALE GENOMIC DNA]</scope>
    <source>
        <strain evidence="4">DSM 45986 / CECT 9034 / ACN14a</strain>
    </source>
</reference>
<dbReference type="EMBL" id="CT573213">
    <property type="protein sequence ID" value="CAJ63552.1"/>
    <property type="molecule type" value="Genomic_DNA"/>
</dbReference>